<sequence length="244" mass="28184">METPIAIDHNSHLPLHVQVENLLREMIKEPAYQNGKLLPKEVDLAKRLGISRNTIRQATNKLVHENLLDRKKGVGTKVLKKGVTTKLDNWFSFSKEMHKKGIDFKNYKIEVSWVMADEEVTSALQVKKGTKILKLERLKGYDEGPFVYFISYFHPRVGMTGNEDFNGYLYDILENDYHTVPSISKEEISAMLADSKLAKLLAMKSGEPILFRKRLVCDPGDRPIEYNLGYYRADKFKYTIDIKR</sequence>
<name>M7N0K3_9BACT</name>
<dbReference type="Pfam" id="PF00392">
    <property type="entry name" value="GntR"/>
    <property type="match status" value="1"/>
</dbReference>
<dbReference type="InterPro" id="IPR036388">
    <property type="entry name" value="WH-like_DNA-bd_sf"/>
</dbReference>
<dbReference type="Pfam" id="PF07702">
    <property type="entry name" value="UTRA"/>
    <property type="match status" value="1"/>
</dbReference>
<protein>
    <submittedName>
        <fullName evidence="5">HTH-type transcriptional repressor yvoA</fullName>
    </submittedName>
</protein>
<reference evidence="5 6" key="1">
    <citation type="journal article" date="2013" name="Genome Announc.">
        <title>Draft Genome Sequence of Cesiribacter andamanensis Strain AMV16T, Isolated from a Soil Sample from a Mud Volcano in the Andaman Islands, India.</title>
        <authorList>
            <person name="Shivaji S."/>
            <person name="Ara S."/>
            <person name="Begum Z."/>
            <person name="Srinivas T.N."/>
            <person name="Singh A."/>
            <person name="Kumar Pinnaka A."/>
        </authorList>
    </citation>
    <scope>NUCLEOTIDE SEQUENCE [LARGE SCALE GENOMIC DNA]</scope>
    <source>
        <strain evidence="5 6">AMV16</strain>
    </source>
</reference>
<dbReference type="Gene3D" id="1.10.10.10">
    <property type="entry name" value="Winged helix-like DNA-binding domain superfamily/Winged helix DNA-binding domain"/>
    <property type="match status" value="1"/>
</dbReference>
<proteinExistence type="predicted"/>
<dbReference type="CDD" id="cd07377">
    <property type="entry name" value="WHTH_GntR"/>
    <property type="match status" value="1"/>
</dbReference>
<dbReference type="PATRIC" id="fig|1279009.4.peg.4169"/>
<evidence type="ECO:0000256" key="1">
    <source>
        <dbReference type="ARBA" id="ARBA00023015"/>
    </source>
</evidence>
<dbReference type="PRINTS" id="PR00035">
    <property type="entry name" value="HTHGNTR"/>
</dbReference>
<dbReference type="GO" id="GO:0003700">
    <property type="term" value="F:DNA-binding transcription factor activity"/>
    <property type="evidence" value="ECO:0007669"/>
    <property type="project" value="InterPro"/>
</dbReference>
<dbReference type="PROSITE" id="PS50949">
    <property type="entry name" value="HTH_GNTR"/>
    <property type="match status" value="1"/>
</dbReference>
<dbReference type="PANTHER" id="PTHR44846:SF1">
    <property type="entry name" value="MANNOSYL-D-GLYCERATE TRANSPORT_METABOLISM SYSTEM REPRESSOR MNGR-RELATED"/>
    <property type="match status" value="1"/>
</dbReference>
<dbReference type="GO" id="GO:0045892">
    <property type="term" value="P:negative regulation of DNA-templated transcription"/>
    <property type="evidence" value="ECO:0007669"/>
    <property type="project" value="TreeGrafter"/>
</dbReference>
<organism evidence="5 6">
    <name type="scientific">Cesiribacter andamanensis AMV16</name>
    <dbReference type="NCBI Taxonomy" id="1279009"/>
    <lineage>
        <taxon>Bacteria</taxon>
        <taxon>Pseudomonadati</taxon>
        <taxon>Bacteroidota</taxon>
        <taxon>Cytophagia</taxon>
        <taxon>Cytophagales</taxon>
        <taxon>Cesiribacteraceae</taxon>
        <taxon>Cesiribacter</taxon>
    </lineage>
</organism>
<accession>M7N0K3</accession>
<keyword evidence="1" id="KW-0805">Transcription regulation</keyword>
<dbReference type="RefSeq" id="WP_009197514.1">
    <property type="nucleotide sequence ID" value="NZ_AODQ01000196.1"/>
</dbReference>
<evidence type="ECO:0000256" key="3">
    <source>
        <dbReference type="ARBA" id="ARBA00023163"/>
    </source>
</evidence>
<evidence type="ECO:0000313" key="5">
    <source>
        <dbReference type="EMBL" id="EMR00741.1"/>
    </source>
</evidence>
<keyword evidence="2" id="KW-0238">DNA-binding</keyword>
<dbReference type="PANTHER" id="PTHR44846">
    <property type="entry name" value="MANNOSYL-D-GLYCERATE TRANSPORT/METABOLISM SYSTEM REPRESSOR MNGR-RELATED"/>
    <property type="match status" value="1"/>
</dbReference>
<dbReference type="InterPro" id="IPR050679">
    <property type="entry name" value="Bact_HTH_transcr_reg"/>
</dbReference>
<dbReference type="Proteomes" id="UP000011910">
    <property type="component" value="Unassembled WGS sequence"/>
</dbReference>
<dbReference type="SUPFAM" id="SSF46785">
    <property type="entry name" value="Winged helix' DNA-binding domain"/>
    <property type="match status" value="1"/>
</dbReference>
<comment type="caution">
    <text evidence="5">The sequence shown here is derived from an EMBL/GenBank/DDBJ whole genome shotgun (WGS) entry which is preliminary data.</text>
</comment>
<evidence type="ECO:0000259" key="4">
    <source>
        <dbReference type="PROSITE" id="PS50949"/>
    </source>
</evidence>
<keyword evidence="6" id="KW-1185">Reference proteome</keyword>
<dbReference type="InterPro" id="IPR036390">
    <property type="entry name" value="WH_DNA-bd_sf"/>
</dbReference>
<dbReference type="eggNOG" id="COG2188">
    <property type="taxonomic scope" value="Bacteria"/>
</dbReference>
<dbReference type="STRING" id="1279009.ADICEAN_04139"/>
<dbReference type="Gene3D" id="3.40.1410.10">
    <property type="entry name" value="Chorismate lyase-like"/>
    <property type="match status" value="1"/>
</dbReference>
<dbReference type="InterPro" id="IPR000524">
    <property type="entry name" value="Tscrpt_reg_HTH_GntR"/>
</dbReference>
<evidence type="ECO:0000256" key="2">
    <source>
        <dbReference type="ARBA" id="ARBA00023125"/>
    </source>
</evidence>
<gene>
    <name evidence="5" type="primary">yvoA</name>
    <name evidence="5" type="ORF">ADICEAN_04139</name>
</gene>
<dbReference type="SMART" id="SM00345">
    <property type="entry name" value="HTH_GNTR"/>
    <property type="match status" value="1"/>
</dbReference>
<dbReference type="GO" id="GO:0003677">
    <property type="term" value="F:DNA binding"/>
    <property type="evidence" value="ECO:0007669"/>
    <property type="project" value="UniProtKB-KW"/>
</dbReference>
<dbReference type="SMART" id="SM00866">
    <property type="entry name" value="UTRA"/>
    <property type="match status" value="1"/>
</dbReference>
<dbReference type="SUPFAM" id="SSF64288">
    <property type="entry name" value="Chorismate lyase-like"/>
    <property type="match status" value="1"/>
</dbReference>
<keyword evidence="3" id="KW-0804">Transcription</keyword>
<feature type="domain" description="HTH gntR-type" evidence="4">
    <location>
        <begin position="13"/>
        <end position="81"/>
    </location>
</feature>
<dbReference type="EMBL" id="AODQ01000196">
    <property type="protein sequence ID" value="EMR00741.1"/>
    <property type="molecule type" value="Genomic_DNA"/>
</dbReference>
<dbReference type="InterPro" id="IPR028978">
    <property type="entry name" value="Chorismate_lyase_/UTRA_dom_sf"/>
</dbReference>
<evidence type="ECO:0000313" key="6">
    <source>
        <dbReference type="Proteomes" id="UP000011910"/>
    </source>
</evidence>
<dbReference type="InterPro" id="IPR011663">
    <property type="entry name" value="UTRA"/>
</dbReference>
<dbReference type="AlphaFoldDB" id="M7N0K3"/>